<dbReference type="PANTHER" id="PTHR11319">
    <property type="entry name" value="G PROTEIN-COUPLED RECEPTOR-RELATED"/>
    <property type="match status" value="1"/>
</dbReference>
<keyword evidence="3" id="KW-1185">Reference proteome</keyword>
<feature type="transmembrane region" description="Helical" evidence="1">
    <location>
        <begin position="426"/>
        <end position="459"/>
    </location>
</feature>
<name>A0A9Q1CRE2_HOLLE</name>
<organism evidence="2 3">
    <name type="scientific">Holothuria leucospilota</name>
    <name type="common">Black long sea cucumber</name>
    <name type="synonym">Mertensiothuria leucospilota</name>
    <dbReference type="NCBI Taxonomy" id="206669"/>
    <lineage>
        <taxon>Eukaryota</taxon>
        <taxon>Metazoa</taxon>
        <taxon>Echinodermata</taxon>
        <taxon>Eleutherozoa</taxon>
        <taxon>Echinozoa</taxon>
        <taxon>Holothuroidea</taxon>
        <taxon>Aspidochirotacea</taxon>
        <taxon>Aspidochirotida</taxon>
        <taxon>Holothuriidae</taxon>
        <taxon>Holothuria</taxon>
    </lineage>
</organism>
<evidence type="ECO:0000256" key="1">
    <source>
        <dbReference type="SAM" id="Phobius"/>
    </source>
</evidence>
<dbReference type="OrthoDB" id="5950997at2759"/>
<dbReference type="EMBL" id="JAIZAY010000001">
    <property type="protein sequence ID" value="KAJ8049430.1"/>
    <property type="molecule type" value="Genomic_DNA"/>
</dbReference>
<reference evidence="2" key="1">
    <citation type="submission" date="2021-10" db="EMBL/GenBank/DDBJ databases">
        <title>Tropical sea cucumber genome reveals ecological adaptation and Cuvierian tubules defense mechanism.</title>
        <authorList>
            <person name="Chen T."/>
        </authorList>
    </citation>
    <scope>NUCLEOTIDE SEQUENCE</scope>
    <source>
        <strain evidence="2">Nanhai2018</strain>
        <tissue evidence="2">Muscle</tissue>
    </source>
</reference>
<feature type="transmembrane region" description="Helical" evidence="1">
    <location>
        <begin position="161"/>
        <end position="182"/>
    </location>
</feature>
<proteinExistence type="predicted"/>
<feature type="transmembrane region" description="Helical" evidence="1">
    <location>
        <begin position="210"/>
        <end position="230"/>
    </location>
</feature>
<dbReference type="PANTHER" id="PTHR11319:SF35">
    <property type="entry name" value="OUTER MEMBRANE PROTEIN PMPC-RELATED"/>
    <property type="match status" value="1"/>
</dbReference>
<gene>
    <name evidence="2" type="ORF">HOLleu_02176</name>
</gene>
<feature type="transmembrane region" description="Helical" evidence="1">
    <location>
        <begin position="54"/>
        <end position="74"/>
    </location>
</feature>
<protein>
    <submittedName>
        <fullName evidence="2">Uncharacterized protein</fullName>
    </submittedName>
</protein>
<feature type="transmembrane region" description="Helical" evidence="1">
    <location>
        <begin position="264"/>
        <end position="290"/>
    </location>
</feature>
<comment type="caution">
    <text evidence="2">The sequence shown here is derived from an EMBL/GenBank/DDBJ whole genome shotgun (WGS) entry which is preliminary data.</text>
</comment>
<dbReference type="Proteomes" id="UP001152320">
    <property type="component" value="Chromosome 1"/>
</dbReference>
<keyword evidence="1" id="KW-0472">Membrane</keyword>
<evidence type="ECO:0000313" key="2">
    <source>
        <dbReference type="EMBL" id="KAJ8049430.1"/>
    </source>
</evidence>
<dbReference type="AlphaFoldDB" id="A0A9Q1CRE2"/>
<sequence>MPQVFPCPRPTNCYNSQDDLEVQCSKGYNGWLCSRCEENYYSVLNYCLPCPKSAWLYTELAATGVFCVILYAFIFRRYKKQNGGNAATRLLVTTIISRGKIILGFYQVVGEFFSSVHGVHWTEALKLIGNLVSFVELNILRIIFKPKCLNEKLQLNPKIEFLIGIAFPCILILSSFVLYWIMRVRYKLKCMFKRASEPVDVYTTTLKSKLLTGVVVLLFVTFPPICTTIFQLYPRACQKFCLDRKNTNCMTLLRSDYDIHCKDLAAYHVSAYIATVLYVIGFPLVLFLILRKQTQRRPSGPLYAINETGTDLQNLMDDSHASKTNPVWVDFLCENYKPQFWYWEIIELTRKVTQTVLVTLLGWEHKLTVLVTIGISVLYLTLHARCMPMKSVFEQRLQMVSLIAVLTNVLVVAMDVPEEYGDEVSVAIIVLNVLVIVIIAGREILLTFFLSCSMITLLAK</sequence>
<accession>A0A9Q1CRE2</accession>
<keyword evidence="1" id="KW-1133">Transmembrane helix</keyword>
<feature type="transmembrane region" description="Helical" evidence="1">
    <location>
        <begin position="397"/>
        <end position="414"/>
    </location>
</feature>
<keyword evidence="1" id="KW-0812">Transmembrane</keyword>
<evidence type="ECO:0000313" key="3">
    <source>
        <dbReference type="Proteomes" id="UP001152320"/>
    </source>
</evidence>
<feature type="transmembrane region" description="Helical" evidence="1">
    <location>
        <begin position="86"/>
        <end position="109"/>
    </location>
</feature>